<feature type="region of interest" description="Disordered" evidence="1">
    <location>
        <begin position="1"/>
        <end position="37"/>
    </location>
</feature>
<dbReference type="OrthoDB" id="10344999at2759"/>
<evidence type="ECO:0000313" key="3">
    <source>
        <dbReference type="Proteomes" id="UP000001072"/>
    </source>
</evidence>
<dbReference type="Proteomes" id="UP000001072">
    <property type="component" value="Unassembled WGS sequence"/>
</dbReference>
<reference evidence="3" key="1">
    <citation type="journal article" date="2011" name="Proc. Natl. Acad. Sci. U.S.A.">
        <title>Obligate biotrophy features unraveled by the genomic analysis of rust fungi.</title>
        <authorList>
            <person name="Duplessis S."/>
            <person name="Cuomo C.A."/>
            <person name="Lin Y.-C."/>
            <person name="Aerts A."/>
            <person name="Tisserant E."/>
            <person name="Veneault-Fourrey C."/>
            <person name="Joly D.L."/>
            <person name="Hacquard S."/>
            <person name="Amselem J."/>
            <person name="Cantarel B.L."/>
            <person name="Chiu R."/>
            <person name="Coutinho P.M."/>
            <person name="Feau N."/>
            <person name="Field M."/>
            <person name="Frey P."/>
            <person name="Gelhaye E."/>
            <person name="Goldberg J."/>
            <person name="Grabherr M.G."/>
            <person name="Kodira C.D."/>
            <person name="Kohler A."/>
            <person name="Kuees U."/>
            <person name="Lindquist E.A."/>
            <person name="Lucas S.M."/>
            <person name="Mago R."/>
            <person name="Mauceli E."/>
            <person name="Morin E."/>
            <person name="Murat C."/>
            <person name="Pangilinan J.L."/>
            <person name="Park R."/>
            <person name="Pearson M."/>
            <person name="Quesneville H."/>
            <person name="Rouhier N."/>
            <person name="Sakthikumar S."/>
            <person name="Salamov A.A."/>
            <person name="Schmutz J."/>
            <person name="Selles B."/>
            <person name="Shapiro H."/>
            <person name="Tanguay P."/>
            <person name="Tuskan G.A."/>
            <person name="Henrissat B."/>
            <person name="Van de Peer Y."/>
            <person name="Rouze P."/>
            <person name="Ellis J.G."/>
            <person name="Dodds P.N."/>
            <person name="Schein J.E."/>
            <person name="Zhong S."/>
            <person name="Hamelin R.C."/>
            <person name="Grigoriev I.V."/>
            <person name="Szabo L.J."/>
            <person name="Martin F."/>
        </authorList>
    </citation>
    <scope>NUCLEOTIDE SEQUENCE [LARGE SCALE GENOMIC DNA]</scope>
    <source>
        <strain evidence="3">98AG31 / pathotype 3-4-7</strain>
    </source>
</reference>
<evidence type="ECO:0000256" key="1">
    <source>
        <dbReference type="SAM" id="MobiDB-lite"/>
    </source>
</evidence>
<organism evidence="3">
    <name type="scientific">Melampsora larici-populina (strain 98AG31 / pathotype 3-4-7)</name>
    <name type="common">Poplar leaf rust fungus</name>
    <dbReference type="NCBI Taxonomy" id="747676"/>
    <lineage>
        <taxon>Eukaryota</taxon>
        <taxon>Fungi</taxon>
        <taxon>Dikarya</taxon>
        <taxon>Basidiomycota</taxon>
        <taxon>Pucciniomycotina</taxon>
        <taxon>Pucciniomycetes</taxon>
        <taxon>Pucciniales</taxon>
        <taxon>Melampsoraceae</taxon>
        <taxon>Melampsora</taxon>
    </lineage>
</organism>
<gene>
    <name evidence="2" type="ORF">MELLADRAFT_104459</name>
</gene>
<dbReference type="HOGENOM" id="CLU_1635760_0_0_1"/>
<protein>
    <submittedName>
        <fullName evidence="2">Uncharacterized protein</fullName>
    </submittedName>
</protein>
<evidence type="ECO:0000313" key="2">
    <source>
        <dbReference type="EMBL" id="EGG09231.1"/>
    </source>
</evidence>
<dbReference type="KEGG" id="mlr:MELLADRAFT_104459"/>
<feature type="compositionally biased region" description="Polar residues" evidence="1">
    <location>
        <begin position="18"/>
        <end position="27"/>
    </location>
</feature>
<dbReference type="AlphaFoldDB" id="F4RES0"/>
<name>F4RES0_MELLP</name>
<proteinExistence type="predicted"/>
<dbReference type="EMBL" id="GL883098">
    <property type="protein sequence ID" value="EGG09231.1"/>
    <property type="molecule type" value="Genomic_DNA"/>
</dbReference>
<dbReference type="VEuPathDB" id="FungiDB:MELLADRAFT_104459"/>
<dbReference type="GeneID" id="18922271"/>
<sequence length="162" mass="17213">MSNKNGKTGSSKAAIAQSGETSLNTKPGFQDGKSLPMCLDPPRNSRTILVGRAPSMHASGSVPSADANLTRNCHRCLSRHNYNGASSQSCLCELKRAEFGANSRVSALVSGALVPGGTGSIGHLDLRKIPRRWNFTHMRPFKLALTNSGGLGRCMCCLPQPF</sequence>
<dbReference type="InParanoid" id="F4RES0"/>
<accession>F4RES0</accession>
<dbReference type="RefSeq" id="XP_007407591.1">
    <property type="nucleotide sequence ID" value="XM_007407529.1"/>
</dbReference>
<keyword evidence="3" id="KW-1185">Reference proteome</keyword>
<feature type="compositionally biased region" description="Polar residues" evidence="1">
    <location>
        <begin position="1"/>
        <end position="11"/>
    </location>
</feature>